<comment type="caution">
    <text evidence="1">The sequence shown here is derived from an EMBL/GenBank/DDBJ whole genome shotgun (WGS) entry which is preliminary data.</text>
</comment>
<dbReference type="Gene3D" id="1.10.390.10">
    <property type="entry name" value="Neutral Protease Domain 2"/>
    <property type="match status" value="1"/>
</dbReference>
<evidence type="ECO:0000313" key="1">
    <source>
        <dbReference type="EMBL" id="NIR74203.1"/>
    </source>
</evidence>
<evidence type="ECO:0008006" key="3">
    <source>
        <dbReference type="Google" id="ProtNLM"/>
    </source>
</evidence>
<evidence type="ECO:0000313" key="2">
    <source>
        <dbReference type="Proteomes" id="UP000702544"/>
    </source>
</evidence>
<gene>
    <name evidence="1" type="ORF">GWO12_03690</name>
</gene>
<protein>
    <recommendedName>
        <fullName evidence="3">Peptidase M1 membrane alanine aminopeptidase domain-containing protein</fullName>
    </recommendedName>
</protein>
<dbReference type="EMBL" id="JAACAK010000028">
    <property type="protein sequence ID" value="NIR74203.1"/>
    <property type="molecule type" value="Genomic_DNA"/>
</dbReference>
<dbReference type="Proteomes" id="UP000702544">
    <property type="component" value="Unassembled WGS sequence"/>
</dbReference>
<sequence>MDRTSVTRKARDMAVRVARVTTALAIAQAIGPACGLAQTADAHDGGVDAVALIVEIADPASGRARVRVEIPTTVSADRSVLTFTFPDLRRGHASLDSIRASGSLTREGDTFELKAGSEPLTLDYIIDPTFYPPGQPERVSDARSRITAEMAVVRTTSLFPRFRRLDAPATVVFRLPEDWKVVAPWPERDGSVYEAGAGWGSTVEYVGLGPFAVETLRESGSTFRVGTSPGGDELDPAEVIAIVRTELEILGAGPSGGGDLWSAVVVPRSFMRGGAAGRSSVVQPPDPGVLAHEIFHWWSNGATIAEDAVWFREGFTEYYGVKSARAAAAWTEAEADACLADLNAEMRFLERDGAMSLVDAARAYRSDSRARRLVYAKGALLALHLDRSLTQRGRSLDLVMSRALVPGDRQFGTRDLITLFDRLFHELTGVLETYLLQAKPLPDLHLSDATGLSGCARYLP</sequence>
<reference evidence="1 2" key="1">
    <citation type="submission" date="2020-01" db="EMBL/GenBank/DDBJ databases">
        <title>Genomes assembled from Gulf of Kutch pelagic sediment metagenomes.</title>
        <authorList>
            <person name="Chandrashekar M."/>
            <person name="Mahajan M.S."/>
            <person name="Dave K.J."/>
            <person name="Vatsa P."/>
            <person name="Nathani N.M."/>
        </authorList>
    </citation>
    <scope>NUCLEOTIDE SEQUENCE [LARGE SCALE GENOMIC DNA]</scope>
    <source>
        <strain evidence="1">KS3-K002</strain>
    </source>
</reference>
<dbReference type="SUPFAM" id="SSF55486">
    <property type="entry name" value="Metalloproteases ('zincins'), catalytic domain"/>
    <property type="match status" value="1"/>
</dbReference>
<dbReference type="InterPro" id="IPR027268">
    <property type="entry name" value="Peptidase_M4/M1_CTD_sf"/>
</dbReference>
<organism evidence="1 2">
    <name type="scientific">Candidatus Kutchimonas denitrificans</name>
    <dbReference type="NCBI Taxonomy" id="3056748"/>
    <lineage>
        <taxon>Bacteria</taxon>
        <taxon>Pseudomonadati</taxon>
        <taxon>Gemmatimonadota</taxon>
        <taxon>Gemmatimonadia</taxon>
        <taxon>Candidatus Palauibacterales</taxon>
        <taxon>Candidatus Palauibacteraceae</taxon>
        <taxon>Candidatus Kutchimonas</taxon>
    </lineage>
</organism>
<name>A0AAE4Z727_9BACT</name>
<proteinExistence type="predicted"/>
<dbReference type="AlphaFoldDB" id="A0AAE4Z727"/>
<accession>A0AAE4Z727</accession>